<dbReference type="Proteomes" id="UP001299235">
    <property type="component" value="Unassembled WGS sequence"/>
</dbReference>
<comment type="caution">
    <text evidence="1">The sequence shown here is derived from an EMBL/GenBank/DDBJ whole genome shotgun (WGS) entry which is preliminary data.</text>
</comment>
<dbReference type="SFLD" id="SFLDG01129">
    <property type="entry name" value="C1.5:_HAD__Beta-PGM__Phosphata"/>
    <property type="match status" value="1"/>
</dbReference>
<dbReference type="SFLD" id="SFLDS00003">
    <property type="entry name" value="Haloacid_Dehalogenase"/>
    <property type="match status" value="1"/>
</dbReference>
<dbReference type="SUPFAM" id="SSF56784">
    <property type="entry name" value="HAD-like"/>
    <property type="match status" value="1"/>
</dbReference>
<dbReference type="InterPro" id="IPR006439">
    <property type="entry name" value="HAD-SF_hydro_IA"/>
</dbReference>
<evidence type="ECO:0000313" key="1">
    <source>
        <dbReference type="EMBL" id="MCC2149251.1"/>
    </source>
</evidence>
<dbReference type="Gene3D" id="1.10.150.240">
    <property type="entry name" value="Putative phosphatase, domain 2"/>
    <property type="match status" value="1"/>
</dbReference>
<dbReference type="NCBIfam" id="TIGR01549">
    <property type="entry name" value="HAD-SF-IA-v1"/>
    <property type="match status" value="1"/>
</dbReference>
<proteinExistence type="predicted"/>
<dbReference type="EMBL" id="JAJEQE010000024">
    <property type="protein sequence ID" value="MCC2149251.1"/>
    <property type="molecule type" value="Genomic_DNA"/>
</dbReference>
<dbReference type="InterPro" id="IPR023214">
    <property type="entry name" value="HAD_sf"/>
</dbReference>
<keyword evidence="2" id="KW-1185">Reference proteome</keyword>
<dbReference type="InterPro" id="IPR036412">
    <property type="entry name" value="HAD-like_sf"/>
</dbReference>
<dbReference type="PANTHER" id="PTHR43434:SF1">
    <property type="entry name" value="PHOSPHOGLYCOLATE PHOSPHATASE"/>
    <property type="match status" value="1"/>
</dbReference>
<protein>
    <submittedName>
        <fullName evidence="1">HAD family hydrolase</fullName>
    </submittedName>
</protein>
<dbReference type="PANTHER" id="PTHR43434">
    <property type="entry name" value="PHOSPHOGLYCOLATE PHOSPHATASE"/>
    <property type="match status" value="1"/>
</dbReference>
<gene>
    <name evidence="1" type="ORF">LKD42_08275</name>
</gene>
<dbReference type="InterPro" id="IPR041492">
    <property type="entry name" value="HAD_2"/>
</dbReference>
<dbReference type="InterPro" id="IPR023198">
    <property type="entry name" value="PGP-like_dom2"/>
</dbReference>
<reference evidence="1 2" key="1">
    <citation type="submission" date="2021-10" db="EMBL/GenBank/DDBJ databases">
        <title>Anaerobic single-cell dispensing facilitates the cultivation of human gut bacteria.</title>
        <authorList>
            <person name="Afrizal A."/>
        </authorList>
    </citation>
    <scope>NUCLEOTIDE SEQUENCE [LARGE SCALE GENOMIC DNA]</scope>
    <source>
        <strain evidence="1 2">CLA-AA-H246</strain>
    </source>
</reference>
<dbReference type="Pfam" id="PF13419">
    <property type="entry name" value="HAD_2"/>
    <property type="match status" value="1"/>
</dbReference>
<dbReference type="RefSeq" id="WP_173896050.1">
    <property type="nucleotide sequence ID" value="NZ_JAJEQE010000024.1"/>
</dbReference>
<organism evidence="1 2">
    <name type="scientific">Hominisplanchenecus faecis</name>
    <dbReference type="NCBI Taxonomy" id="2885351"/>
    <lineage>
        <taxon>Bacteria</taxon>
        <taxon>Bacillati</taxon>
        <taxon>Bacillota</taxon>
        <taxon>Clostridia</taxon>
        <taxon>Lachnospirales</taxon>
        <taxon>Lachnospiraceae</taxon>
        <taxon>Hominisplanchenecus</taxon>
    </lineage>
</organism>
<evidence type="ECO:0000313" key="2">
    <source>
        <dbReference type="Proteomes" id="UP001299235"/>
    </source>
</evidence>
<dbReference type="GO" id="GO:0016787">
    <property type="term" value="F:hydrolase activity"/>
    <property type="evidence" value="ECO:0007669"/>
    <property type="project" value="UniProtKB-KW"/>
</dbReference>
<keyword evidence="1" id="KW-0378">Hydrolase</keyword>
<name>A0ABS8EVM2_9FIRM</name>
<accession>A0ABS8EVM2</accession>
<dbReference type="InterPro" id="IPR050155">
    <property type="entry name" value="HAD-like_hydrolase_sf"/>
</dbReference>
<dbReference type="Gene3D" id="3.40.50.1000">
    <property type="entry name" value="HAD superfamily/HAD-like"/>
    <property type="match status" value="1"/>
</dbReference>
<sequence>MYTDGIIFDVDGTLWDSTPIVAEAWTQAVLECGIKDRIVTAGELKQLFGKTMSVIAASLFPEASKEVQETILEKCCVYEEEALEENQQDICYPDVREVIKQLAKTYDLYIVSNCQCGYIEQFLRKTQLEAYIKDIECFGNTGKNKGENIRLLVKRNSLKAPVYIGDTKGDCDASKEAGVPFIFASYGFGNVTEYAAKIGEMKDLLPLFSGQ</sequence>